<evidence type="ECO:0000313" key="2">
    <source>
        <dbReference type="Proteomes" id="UP001596392"/>
    </source>
</evidence>
<sequence>MTGSTNQLTSDCVAHRCAPVSSTGPLGRLIPHAARPDRWCWGPDQGFHPRSAPHQRVQLTPAAGLLTRGQTIGVRQAVALGAAGAHADLAHAFSELDAWVPFPDADVFARLGWAARHLDEADDDTKRDVVVRALRAVDAELLPTSWRRPLAIAAAGAQVSATEQAWLRSACDAAYRRLTRFENGWPQAPAERQAGWDYAAARACTALRDGDWVVAARAVTDLYGLTSPDPHQAEAWLGAVAECGTVRGHREHAGGVGSH</sequence>
<evidence type="ECO:0000313" key="1">
    <source>
        <dbReference type="EMBL" id="MFC7241864.1"/>
    </source>
</evidence>
<protein>
    <recommendedName>
        <fullName evidence="3">HEAT repeat protein</fullName>
    </recommendedName>
</protein>
<dbReference type="Proteomes" id="UP001596392">
    <property type="component" value="Unassembled WGS sequence"/>
</dbReference>
<dbReference type="RefSeq" id="WP_376805297.1">
    <property type="nucleotide sequence ID" value="NZ_JBHTAC010000003.1"/>
</dbReference>
<keyword evidence="2" id="KW-1185">Reference proteome</keyword>
<gene>
    <name evidence="1" type="ORF">ACFQO7_05150</name>
</gene>
<organism evidence="1 2">
    <name type="scientific">Catellatospora aurea</name>
    <dbReference type="NCBI Taxonomy" id="1337874"/>
    <lineage>
        <taxon>Bacteria</taxon>
        <taxon>Bacillati</taxon>
        <taxon>Actinomycetota</taxon>
        <taxon>Actinomycetes</taxon>
        <taxon>Micromonosporales</taxon>
        <taxon>Micromonosporaceae</taxon>
        <taxon>Catellatospora</taxon>
    </lineage>
</organism>
<accession>A0ABW2GUD4</accession>
<reference evidence="2" key="1">
    <citation type="journal article" date="2019" name="Int. J. Syst. Evol. Microbiol.">
        <title>The Global Catalogue of Microorganisms (GCM) 10K type strain sequencing project: providing services to taxonomists for standard genome sequencing and annotation.</title>
        <authorList>
            <consortium name="The Broad Institute Genomics Platform"/>
            <consortium name="The Broad Institute Genome Sequencing Center for Infectious Disease"/>
            <person name="Wu L."/>
            <person name="Ma J."/>
        </authorList>
    </citation>
    <scope>NUCLEOTIDE SEQUENCE [LARGE SCALE GENOMIC DNA]</scope>
    <source>
        <strain evidence="2">CGMCC 1.9106</strain>
    </source>
</reference>
<comment type="caution">
    <text evidence="1">The sequence shown here is derived from an EMBL/GenBank/DDBJ whole genome shotgun (WGS) entry which is preliminary data.</text>
</comment>
<proteinExistence type="predicted"/>
<evidence type="ECO:0008006" key="3">
    <source>
        <dbReference type="Google" id="ProtNLM"/>
    </source>
</evidence>
<name>A0ABW2GUD4_9ACTN</name>
<dbReference type="EMBL" id="JBHTAC010000003">
    <property type="protein sequence ID" value="MFC7241864.1"/>
    <property type="molecule type" value="Genomic_DNA"/>
</dbReference>